<protein>
    <submittedName>
        <fullName evidence="2">Uncharacterized protein</fullName>
    </submittedName>
</protein>
<dbReference type="Proteomes" id="UP001054945">
    <property type="component" value="Unassembled WGS sequence"/>
</dbReference>
<accession>A0AAV4Y412</accession>
<proteinExistence type="predicted"/>
<evidence type="ECO:0000313" key="3">
    <source>
        <dbReference type="Proteomes" id="UP001054945"/>
    </source>
</evidence>
<reference evidence="2 3" key="1">
    <citation type="submission" date="2021-06" db="EMBL/GenBank/DDBJ databases">
        <title>Caerostris extrusa draft genome.</title>
        <authorList>
            <person name="Kono N."/>
            <person name="Arakawa K."/>
        </authorList>
    </citation>
    <scope>NUCLEOTIDE SEQUENCE [LARGE SCALE GENOMIC DNA]</scope>
</reference>
<gene>
    <name evidence="2" type="ORF">CEXT_354381</name>
</gene>
<keyword evidence="3" id="KW-1185">Reference proteome</keyword>
<feature type="compositionally biased region" description="Basic residues" evidence="1">
    <location>
        <begin position="10"/>
        <end position="27"/>
    </location>
</feature>
<evidence type="ECO:0000256" key="1">
    <source>
        <dbReference type="SAM" id="MobiDB-lite"/>
    </source>
</evidence>
<organism evidence="2 3">
    <name type="scientific">Caerostris extrusa</name>
    <name type="common">Bark spider</name>
    <name type="synonym">Caerostris bankana</name>
    <dbReference type="NCBI Taxonomy" id="172846"/>
    <lineage>
        <taxon>Eukaryota</taxon>
        <taxon>Metazoa</taxon>
        <taxon>Ecdysozoa</taxon>
        <taxon>Arthropoda</taxon>
        <taxon>Chelicerata</taxon>
        <taxon>Arachnida</taxon>
        <taxon>Araneae</taxon>
        <taxon>Araneomorphae</taxon>
        <taxon>Entelegynae</taxon>
        <taxon>Araneoidea</taxon>
        <taxon>Araneidae</taxon>
        <taxon>Caerostris</taxon>
    </lineage>
</organism>
<dbReference type="AlphaFoldDB" id="A0AAV4Y412"/>
<feature type="region of interest" description="Disordered" evidence="1">
    <location>
        <begin position="1"/>
        <end position="27"/>
    </location>
</feature>
<evidence type="ECO:0000313" key="2">
    <source>
        <dbReference type="EMBL" id="GIZ01166.1"/>
    </source>
</evidence>
<comment type="caution">
    <text evidence="2">The sequence shown here is derived from an EMBL/GenBank/DDBJ whole genome shotgun (WGS) entry which is preliminary data.</text>
</comment>
<name>A0AAV4Y412_CAEEX</name>
<sequence>MRMSEEFFRTQKKGHNRWPKKDKNKRHHTCCINGSIDTSQQRASVIQMRASGLVWGFKPVAGENQSGSIPPSGLGSWLC</sequence>
<dbReference type="EMBL" id="BPLR01001262">
    <property type="protein sequence ID" value="GIZ01166.1"/>
    <property type="molecule type" value="Genomic_DNA"/>
</dbReference>